<keyword evidence="3" id="KW-1185">Reference proteome</keyword>
<protein>
    <submittedName>
        <fullName evidence="2">Uncharacterized protein</fullName>
    </submittedName>
</protein>
<organism evidence="2 3">
    <name type="scientific">Asparagus officinalis</name>
    <name type="common">Garden asparagus</name>
    <dbReference type="NCBI Taxonomy" id="4686"/>
    <lineage>
        <taxon>Eukaryota</taxon>
        <taxon>Viridiplantae</taxon>
        <taxon>Streptophyta</taxon>
        <taxon>Embryophyta</taxon>
        <taxon>Tracheophyta</taxon>
        <taxon>Spermatophyta</taxon>
        <taxon>Magnoliopsida</taxon>
        <taxon>Liliopsida</taxon>
        <taxon>Asparagales</taxon>
        <taxon>Asparagaceae</taxon>
        <taxon>Asparagoideae</taxon>
        <taxon>Asparagus</taxon>
    </lineage>
</organism>
<evidence type="ECO:0000313" key="3">
    <source>
        <dbReference type="Proteomes" id="UP000243459"/>
    </source>
</evidence>
<dbReference type="EMBL" id="CM007385">
    <property type="protein sequence ID" value="ONK68000.1"/>
    <property type="molecule type" value="Genomic_DNA"/>
</dbReference>
<gene>
    <name evidence="2" type="ORF">A4U43_C05F6150</name>
</gene>
<accession>A0A5P1EV57</accession>
<reference evidence="3" key="1">
    <citation type="journal article" date="2017" name="Nat. Commun.">
        <title>The asparagus genome sheds light on the origin and evolution of a young Y chromosome.</title>
        <authorList>
            <person name="Harkess A."/>
            <person name="Zhou J."/>
            <person name="Xu C."/>
            <person name="Bowers J.E."/>
            <person name="Van der Hulst R."/>
            <person name="Ayyampalayam S."/>
            <person name="Mercati F."/>
            <person name="Riccardi P."/>
            <person name="McKain M.R."/>
            <person name="Kakrana A."/>
            <person name="Tang H."/>
            <person name="Ray J."/>
            <person name="Groenendijk J."/>
            <person name="Arikit S."/>
            <person name="Mathioni S.M."/>
            <person name="Nakano M."/>
            <person name="Shan H."/>
            <person name="Telgmann-Rauber A."/>
            <person name="Kanno A."/>
            <person name="Yue Z."/>
            <person name="Chen H."/>
            <person name="Li W."/>
            <person name="Chen Y."/>
            <person name="Xu X."/>
            <person name="Zhang Y."/>
            <person name="Luo S."/>
            <person name="Chen H."/>
            <person name="Gao J."/>
            <person name="Mao Z."/>
            <person name="Pires J.C."/>
            <person name="Luo M."/>
            <person name="Kudrna D."/>
            <person name="Wing R.A."/>
            <person name="Meyers B.C."/>
            <person name="Yi K."/>
            <person name="Kong H."/>
            <person name="Lavrijsen P."/>
            <person name="Sunseri F."/>
            <person name="Falavigna A."/>
            <person name="Ye Y."/>
            <person name="Leebens-Mack J.H."/>
            <person name="Chen G."/>
        </authorList>
    </citation>
    <scope>NUCLEOTIDE SEQUENCE [LARGE SCALE GENOMIC DNA]</scope>
    <source>
        <strain evidence="3">cv. DH0086</strain>
    </source>
</reference>
<evidence type="ECO:0000256" key="1">
    <source>
        <dbReference type="SAM" id="MobiDB-lite"/>
    </source>
</evidence>
<dbReference type="Gramene" id="ONK68000">
    <property type="protein sequence ID" value="ONK68000"/>
    <property type="gene ID" value="A4U43_C05F6150"/>
</dbReference>
<feature type="compositionally biased region" description="Basic and acidic residues" evidence="1">
    <location>
        <begin position="41"/>
        <end position="52"/>
    </location>
</feature>
<evidence type="ECO:0000313" key="2">
    <source>
        <dbReference type="EMBL" id="ONK68000.1"/>
    </source>
</evidence>
<sequence>MDWRVASFKGHRANSKEDNLSWDEQSAPKRSCDDEIIEELEATRNVDTRDEGENTSPISEDDASLVREVLAQAKEVER</sequence>
<dbReference type="AlphaFoldDB" id="A0A5P1EV57"/>
<proteinExistence type="predicted"/>
<name>A0A5P1EV57_ASPOF</name>
<dbReference type="Proteomes" id="UP000243459">
    <property type="component" value="Chromosome 5"/>
</dbReference>
<feature type="region of interest" description="Disordered" evidence="1">
    <location>
        <begin position="1"/>
        <end position="64"/>
    </location>
</feature>